<evidence type="ECO:0000313" key="2">
    <source>
        <dbReference type="Proteomes" id="UP000307702"/>
    </source>
</evidence>
<reference evidence="1 2" key="1">
    <citation type="submission" date="2019-05" db="EMBL/GenBank/DDBJ databases">
        <title>Colwellia ponticola sp. nov., isolated from seawater.</title>
        <authorList>
            <person name="Yoon J.-H."/>
        </authorList>
    </citation>
    <scope>NUCLEOTIDE SEQUENCE [LARGE SCALE GENOMIC DNA]</scope>
    <source>
        <strain evidence="1 2">OISW-25</strain>
    </source>
</reference>
<proteinExistence type="predicted"/>
<dbReference type="Proteomes" id="UP000307702">
    <property type="component" value="Unassembled WGS sequence"/>
</dbReference>
<evidence type="ECO:0000313" key="1">
    <source>
        <dbReference type="EMBL" id="TMM45375.1"/>
    </source>
</evidence>
<dbReference type="RefSeq" id="WP_138622299.1">
    <property type="nucleotide sequence ID" value="NZ_SZVP01000006.1"/>
</dbReference>
<sequence>MKSAEFLDNLNSQFSVCDANMGKLPHRTRLEADVETGESILLMPKDVYGDYAEIGDVILFKKASKCRIKLINMSCKVVSLTRFAREYNSIIRQLSSAQHPLNRVILSCHRQHYLLKLPA</sequence>
<accession>A0A8H2JLD0</accession>
<gene>
    <name evidence="1" type="ORF">FCS21_08240</name>
</gene>
<protein>
    <submittedName>
        <fullName evidence="1">Uncharacterized protein</fullName>
    </submittedName>
</protein>
<comment type="caution">
    <text evidence="1">The sequence shown here is derived from an EMBL/GenBank/DDBJ whole genome shotgun (WGS) entry which is preliminary data.</text>
</comment>
<name>A0A8H2JLD0_9GAMM</name>
<keyword evidence="2" id="KW-1185">Reference proteome</keyword>
<dbReference type="EMBL" id="SZVP01000006">
    <property type="protein sequence ID" value="TMM45375.1"/>
    <property type="molecule type" value="Genomic_DNA"/>
</dbReference>
<organism evidence="1 2">
    <name type="scientific">Colwellia ponticola</name>
    <dbReference type="NCBI Taxonomy" id="2304625"/>
    <lineage>
        <taxon>Bacteria</taxon>
        <taxon>Pseudomonadati</taxon>
        <taxon>Pseudomonadota</taxon>
        <taxon>Gammaproteobacteria</taxon>
        <taxon>Alteromonadales</taxon>
        <taxon>Colwelliaceae</taxon>
        <taxon>Colwellia</taxon>
    </lineage>
</organism>
<dbReference type="AlphaFoldDB" id="A0A8H2JLD0"/>